<evidence type="ECO:0000313" key="2">
    <source>
        <dbReference type="Proteomes" id="UP000515472"/>
    </source>
</evidence>
<dbReference type="EMBL" id="AP023213">
    <property type="protein sequence ID" value="BCG46914.1"/>
    <property type="molecule type" value="Genomic_DNA"/>
</dbReference>
<name>A0A6S6M5D5_9BACT</name>
<dbReference type="SUPFAM" id="SSF54523">
    <property type="entry name" value="Pili subunits"/>
    <property type="match status" value="1"/>
</dbReference>
<gene>
    <name evidence="1" type="ORF">GEOBRER4_n1730</name>
</gene>
<proteinExistence type="predicted"/>
<dbReference type="InterPro" id="IPR045584">
    <property type="entry name" value="Pilin-like"/>
</dbReference>
<protein>
    <submittedName>
        <fullName evidence="1">Uncharacterized protein</fullName>
    </submittedName>
</protein>
<keyword evidence="2" id="KW-1185">Reference proteome</keyword>
<dbReference type="RefSeq" id="WP_085813003.1">
    <property type="nucleotide sequence ID" value="NZ_AP023213.1"/>
</dbReference>
<sequence>MRQRSGLMILLAGLLGYALLIGPFTSYMAHKPMVEKLGYVPSVKVLKPLSADQKEVVAASLVFKVMMYYGDVVGRMMAGDQTAAPADLKGMSRLLHNTVQLDPYNMDAYYFAQSFLTWDAKQYQVANEMLEYGMKYRTWDWNLPFFAGFNSAFFMHDYQKAAQFFQKTGELSGAQLHIQLAGRYLQQSGQTELAIRYLTGMVRSAKNSAVQKTYQIRLEAFQQVQRIEVAAQRYLKEKGTHPATVEQLVQGGYLSPAPVDPYGGHFYFDESGKVATTSKFAFATKTK</sequence>
<organism evidence="1 2">
    <name type="scientific">Citrifermentans bremense</name>
    <dbReference type="NCBI Taxonomy" id="60035"/>
    <lineage>
        <taxon>Bacteria</taxon>
        <taxon>Pseudomonadati</taxon>
        <taxon>Thermodesulfobacteriota</taxon>
        <taxon>Desulfuromonadia</taxon>
        <taxon>Geobacterales</taxon>
        <taxon>Geobacteraceae</taxon>
        <taxon>Citrifermentans</taxon>
    </lineage>
</organism>
<dbReference type="KEGG" id="gbn:GEOBRER4_16640"/>
<dbReference type="AlphaFoldDB" id="A0A6S6M5D5"/>
<reference evidence="1 2" key="1">
    <citation type="submission" date="2020-06" db="EMBL/GenBank/DDBJ databases">
        <title>Interaction of electrochemicaly active bacteria, Geobacter bremensis R4 on different carbon anode.</title>
        <authorList>
            <person name="Meng L."/>
            <person name="Yoshida N."/>
        </authorList>
    </citation>
    <scope>NUCLEOTIDE SEQUENCE [LARGE SCALE GENOMIC DNA]</scope>
    <source>
        <strain evidence="1 2">R4</strain>
    </source>
</reference>
<evidence type="ECO:0000313" key="1">
    <source>
        <dbReference type="EMBL" id="BCG46914.1"/>
    </source>
</evidence>
<accession>A0A6S6M5D5</accession>
<dbReference type="Proteomes" id="UP000515472">
    <property type="component" value="Chromosome"/>
</dbReference>